<dbReference type="EMBL" id="FOHA01000002">
    <property type="protein sequence ID" value="SER60525.1"/>
    <property type="molecule type" value="Genomic_DNA"/>
</dbReference>
<accession>A0A1H9QJZ4</accession>
<dbReference type="InterPro" id="IPR004358">
    <property type="entry name" value="Sig_transdc_His_kin-like_C"/>
</dbReference>
<evidence type="ECO:0000256" key="1">
    <source>
        <dbReference type="ARBA" id="ARBA00000085"/>
    </source>
</evidence>
<dbReference type="PANTHER" id="PTHR45453:SF1">
    <property type="entry name" value="PHOSPHATE REGULON SENSOR PROTEIN PHOR"/>
    <property type="match status" value="1"/>
</dbReference>
<dbReference type="STRING" id="142588.SAMN04488559_102115"/>
<keyword evidence="6 9" id="KW-0418">Kinase</keyword>
<dbReference type="GO" id="GO:0016036">
    <property type="term" value="P:cellular response to phosphate starvation"/>
    <property type="evidence" value="ECO:0007669"/>
    <property type="project" value="TreeGrafter"/>
</dbReference>
<sequence length="316" mass="36348">MMLLVSALAVISFSFFVIYLLKYREQSKNILVIRQELMRIQASETDEKLLLFTSDEEIQKLLVSLNQLIALNQKNKALTMASDDSMRKMLANISHDLKTPLTVILGYIETLNEEVQITDEERKHKLIKIQQKIYEVLELMHTFFDLAKLESGDVHLKAETFDIGNLAKETLLNFYQLFHENQFSVEIIIPETSILVDGDSLAVKRIIENLLQNVLAYATDGKYLGIQIFSDRSYVWLNIMDKGKGIVEAHQDKVFERLYTLEDSRNKKYQGSGLGLTITKRLVEAMEGTITLSSIPYEKTTFSIRFPLSQLKKEKP</sequence>
<evidence type="ECO:0000256" key="2">
    <source>
        <dbReference type="ARBA" id="ARBA00004370"/>
    </source>
</evidence>
<dbReference type="Pfam" id="PF00512">
    <property type="entry name" value="HisKA"/>
    <property type="match status" value="1"/>
</dbReference>
<dbReference type="Pfam" id="PF02518">
    <property type="entry name" value="HATPase_c"/>
    <property type="match status" value="1"/>
</dbReference>
<protein>
    <recommendedName>
        <fullName evidence="3">histidine kinase</fullName>
        <ecNumber evidence="3">2.7.13.3</ecNumber>
    </recommendedName>
</protein>
<evidence type="ECO:0000259" key="8">
    <source>
        <dbReference type="PROSITE" id="PS50109"/>
    </source>
</evidence>
<dbReference type="GO" id="GO:0000155">
    <property type="term" value="F:phosphorelay sensor kinase activity"/>
    <property type="evidence" value="ECO:0007669"/>
    <property type="project" value="InterPro"/>
</dbReference>
<reference evidence="9 10" key="1">
    <citation type="submission" date="2016-10" db="EMBL/GenBank/DDBJ databases">
        <authorList>
            <person name="de Groot N.N."/>
        </authorList>
    </citation>
    <scope>NUCLEOTIDE SEQUENCE [LARGE SCALE GENOMIC DNA]</scope>
    <source>
        <strain evidence="9 10">DSM 13760</strain>
    </source>
</reference>
<dbReference type="Proteomes" id="UP000198948">
    <property type="component" value="Unassembled WGS sequence"/>
</dbReference>
<keyword evidence="5" id="KW-0808">Transferase</keyword>
<evidence type="ECO:0000313" key="10">
    <source>
        <dbReference type="Proteomes" id="UP000198948"/>
    </source>
</evidence>
<dbReference type="InterPro" id="IPR050351">
    <property type="entry name" value="BphY/WalK/GraS-like"/>
</dbReference>
<dbReference type="GO" id="GO:0004721">
    <property type="term" value="F:phosphoprotein phosphatase activity"/>
    <property type="evidence" value="ECO:0007669"/>
    <property type="project" value="TreeGrafter"/>
</dbReference>
<feature type="domain" description="Histidine kinase" evidence="8">
    <location>
        <begin position="92"/>
        <end position="310"/>
    </location>
</feature>
<dbReference type="Gene3D" id="3.30.565.10">
    <property type="entry name" value="Histidine kinase-like ATPase, C-terminal domain"/>
    <property type="match status" value="1"/>
</dbReference>
<dbReference type="OrthoDB" id="9792991at2"/>
<dbReference type="InterPro" id="IPR003661">
    <property type="entry name" value="HisK_dim/P_dom"/>
</dbReference>
<dbReference type="SUPFAM" id="SSF55874">
    <property type="entry name" value="ATPase domain of HSP90 chaperone/DNA topoisomerase II/histidine kinase"/>
    <property type="match status" value="1"/>
</dbReference>
<dbReference type="InterPro" id="IPR036890">
    <property type="entry name" value="HATPase_C_sf"/>
</dbReference>
<dbReference type="RefSeq" id="WP_092649926.1">
    <property type="nucleotide sequence ID" value="NZ_FOHA01000002.1"/>
</dbReference>
<dbReference type="InterPro" id="IPR003594">
    <property type="entry name" value="HATPase_dom"/>
</dbReference>
<proteinExistence type="predicted"/>
<comment type="catalytic activity">
    <reaction evidence="1">
        <text>ATP + protein L-histidine = ADP + protein N-phospho-L-histidine.</text>
        <dbReference type="EC" id="2.7.13.3"/>
    </reaction>
</comment>
<dbReference type="InterPro" id="IPR036097">
    <property type="entry name" value="HisK_dim/P_sf"/>
</dbReference>
<dbReference type="Gene3D" id="1.10.287.130">
    <property type="match status" value="1"/>
</dbReference>
<evidence type="ECO:0000256" key="4">
    <source>
        <dbReference type="ARBA" id="ARBA00022553"/>
    </source>
</evidence>
<dbReference type="SMART" id="SM00388">
    <property type="entry name" value="HisKA"/>
    <property type="match status" value="1"/>
</dbReference>
<dbReference type="EC" id="2.7.13.3" evidence="3"/>
<dbReference type="PANTHER" id="PTHR45453">
    <property type="entry name" value="PHOSPHATE REGULON SENSOR PROTEIN PHOR"/>
    <property type="match status" value="1"/>
</dbReference>
<dbReference type="GO" id="GO:0005886">
    <property type="term" value="C:plasma membrane"/>
    <property type="evidence" value="ECO:0007669"/>
    <property type="project" value="TreeGrafter"/>
</dbReference>
<dbReference type="PROSITE" id="PS50109">
    <property type="entry name" value="HIS_KIN"/>
    <property type="match status" value="1"/>
</dbReference>
<evidence type="ECO:0000256" key="7">
    <source>
        <dbReference type="ARBA" id="ARBA00023012"/>
    </source>
</evidence>
<keyword evidence="4" id="KW-0597">Phosphoprotein</keyword>
<evidence type="ECO:0000256" key="6">
    <source>
        <dbReference type="ARBA" id="ARBA00022777"/>
    </source>
</evidence>
<dbReference type="PRINTS" id="PR00344">
    <property type="entry name" value="BCTRLSENSOR"/>
</dbReference>
<comment type="subcellular location">
    <subcellularLocation>
        <location evidence="2">Membrane</location>
    </subcellularLocation>
</comment>
<dbReference type="SUPFAM" id="SSF47384">
    <property type="entry name" value="Homodimeric domain of signal transducing histidine kinase"/>
    <property type="match status" value="1"/>
</dbReference>
<evidence type="ECO:0000256" key="5">
    <source>
        <dbReference type="ARBA" id="ARBA00022679"/>
    </source>
</evidence>
<evidence type="ECO:0000313" key="9">
    <source>
        <dbReference type="EMBL" id="SER60525.1"/>
    </source>
</evidence>
<dbReference type="InterPro" id="IPR005467">
    <property type="entry name" value="His_kinase_dom"/>
</dbReference>
<keyword evidence="7" id="KW-0902">Two-component regulatory system</keyword>
<dbReference type="CDD" id="cd00082">
    <property type="entry name" value="HisKA"/>
    <property type="match status" value="1"/>
</dbReference>
<organism evidence="9 10">
    <name type="scientific">Isobaculum melis</name>
    <dbReference type="NCBI Taxonomy" id="142588"/>
    <lineage>
        <taxon>Bacteria</taxon>
        <taxon>Bacillati</taxon>
        <taxon>Bacillota</taxon>
        <taxon>Bacilli</taxon>
        <taxon>Lactobacillales</taxon>
        <taxon>Carnobacteriaceae</taxon>
        <taxon>Isobaculum</taxon>
    </lineage>
</organism>
<dbReference type="AlphaFoldDB" id="A0A1H9QJZ4"/>
<evidence type="ECO:0000256" key="3">
    <source>
        <dbReference type="ARBA" id="ARBA00012438"/>
    </source>
</evidence>
<gene>
    <name evidence="9" type="ORF">SAMN04488559_102115</name>
</gene>
<keyword evidence="10" id="KW-1185">Reference proteome</keyword>
<name>A0A1H9QJZ4_9LACT</name>
<dbReference type="SMART" id="SM00387">
    <property type="entry name" value="HATPase_c"/>
    <property type="match status" value="1"/>
</dbReference>